<organism evidence="10 11">
    <name type="scientific">Desulfovibrio gilichinskyi</name>
    <dbReference type="NCBI Taxonomy" id="1519643"/>
    <lineage>
        <taxon>Bacteria</taxon>
        <taxon>Pseudomonadati</taxon>
        <taxon>Thermodesulfobacteriota</taxon>
        <taxon>Desulfovibrionia</taxon>
        <taxon>Desulfovibrionales</taxon>
        <taxon>Desulfovibrionaceae</taxon>
        <taxon>Desulfovibrio</taxon>
    </lineage>
</organism>
<dbReference type="Gene3D" id="3.40.50.720">
    <property type="entry name" value="NAD(P)-binding Rossmann-like Domain"/>
    <property type="match status" value="1"/>
</dbReference>
<evidence type="ECO:0000256" key="5">
    <source>
        <dbReference type="PIRSR" id="PIRSR000106-1"/>
    </source>
</evidence>
<accession>A0A1X7CS32</accession>
<feature type="binding site" evidence="7">
    <location>
        <position position="162"/>
    </location>
    <ligand>
        <name>a divalent metal cation</name>
        <dbReference type="ChEBI" id="CHEBI:60240"/>
    </ligand>
</feature>
<dbReference type="PANTHER" id="PTHR43237:SF4">
    <property type="entry name" value="NADP-DEPENDENT MALIC ENZYME"/>
    <property type="match status" value="1"/>
</dbReference>
<feature type="active site" description="Proton donor" evidence="5">
    <location>
        <position position="39"/>
    </location>
</feature>
<dbReference type="GO" id="GO:0004470">
    <property type="term" value="F:malic enzyme activity"/>
    <property type="evidence" value="ECO:0007669"/>
    <property type="project" value="InterPro"/>
</dbReference>
<dbReference type="InterPro" id="IPR012301">
    <property type="entry name" value="Malic_N_dom"/>
</dbReference>
<dbReference type="Gene3D" id="3.40.50.10380">
    <property type="entry name" value="Malic enzyme, N-terminal domain"/>
    <property type="match status" value="1"/>
</dbReference>
<dbReference type="PIRSF" id="PIRSF000106">
    <property type="entry name" value="ME"/>
    <property type="match status" value="1"/>
</dbReference>
<sequence>MALFTKQEALDYHSKGRRGKIEVVPVKPCATQKHLSMAYSPGVAEACLEIAKDKDKSFLYTGRGNLVGVVSNGTAVLGLGNIGPEAGKPVMEGKGVLFKVFADVDVFDINLNVTDPDELCAIVKALEPTFGGINLEDIKAPECFYIEEKLKKEMNIPVFHDDQHGTAIISGAGLINAAEIAGKKISDMRLVVSGAGAAAVACTNFYMTLGIKRENVAMFDSRGHINKSRSGLNPQKQYFATDKEYKDLADAMKGADLFLGLSAKGIVSKDMVKSMADSPIIFACANPDPEITYTDAKEARPDAIMGTGRSDYPNQVNNVLGFPFIFRGALDVRATTINEEMKIAAANALAALAKEPAPDYVCKAYGVDKLEFGIDYIIPKPLDLRLIEFESAAVAQAAMDTGVAQITLDIEEYKKELRERLAASRIRVTDFIESYHLGI</sequence>
<proteinExistence type="inferred from homology"/>
<evidence type="ECO:0000259" key="9">
    <source>
        <dbReference type="SMART" id="SM01274"/>
    </source>
</evidence>
<comment type="cofactor">
    <cofactor evidence="1">
        <name>Mn(2+)</name>
        <dbReference type="ChEBI" id="CHEBI:29035"/>
    </cofactor>
</comment>
<feature type="binding site" evidence="6">
    <location>
        <position position="317"/>
    </location>
    <ligand>
        <name>(S)-malate</name>
        <dbReference type="ChEBI" id="CHEBI:15589"/>
    </ligand>
</feature>
<dbReference type="GO" id="GO:0051287">
    <property type="term" value="F:NAD binding"/>
    <property type="evidence" value="ECO:0007669"/>
    <property type="project" value="InterPro"/>
</dbReference>
<evidence type="ECO:0000256" key="1">
    <source>
        <dbReference type="ARBA" id="ARBA00001936"/>
    </source>
</evidence>
<dbReference type="InterPro" id="IPR046346">
    <property type="entry name" value="Aminoacid_DH-like_N_sf"/>
</dbReference>
<dbReference type="CDD" id="cd05311">
    <property type="entry name" value="NAD_bind_2_malic_enz"/>
    <property type="match status" value="1"/>
</dbReference>
<dbReference type="Pfam" id="PF00390">
    <property type="entry name" value="malic"/>
    <property type="match status" value="1"/>
</dbReference>
<dbReference type="EMBL" id="FWZU01000002">
    <property type="protein sequence ID" value="SMF01445.1"/>
    <property type="molecule type" value="Genomic_DNA"/>
</dbReference>
<keyword evidence="4" id="KW-0560">Oxidoreductase</keyword>
<evidence type="ECO:0000256" key="2">
    <source>
        <dbReference type="ARBA" id="ARBA00008785"/>
    </source>
</evidence>
<dbReference type="InterPro" id="IPR001891">
    <property type="entry name" value="Malic_OxRdtase"/>
</dbReference>
<feature type="domain" description="Malic enzyme N-terminal" evidence="9">
    <location>
        <begin position="18"/>
        <end position="151"/>
    </location>
</feature>
<dbReference type="SMART" id="SM01274">
    <property type="entry name" value="malic"/>
    <property type="match status" value="1"/>
</dbReference>
<dbReference type="InterPro" id="IPR012302">
    <property type="entry name" value="Malic_NAD-bd"/>
</dbReference>
<reference evidence="11" key="1">
    <citation type="submission" date="2017-04" db="EMBL/GenBank/DDBJ databases">
        <authorList>
            <person name="Varghese N."/>
            <person name="Submissions S."/>
        </authorList>
    </citation>
    <scope>NUCLEOTIDE SEQUENCE [LARGE SCALE GENOMIC DNA]</scope>
    <source>
        <strain evidence="11">K3S</strain>
    </source>
</reference>
<feature type="binding site" evidence="6">
    <location>
        <position position="286"/>
    </location>
    <ligand>
        <name>(S)-malate</name>
        <dbReference type="ChEBI" id="CHEBI:15589"/>
    </ligand>
</feature>
<evidence type="ECO:0000256" key="6">
    <source>
        <dbReference type="PIRSR" id="PIRSR000106-2"/>
    </source>
</evidence>
<feature type="binding site" evidence="7">
    <location>
        <position position="136"/>
    </location>
    <ligand>
        <name>a divalent metal cation</name>
        <dbReference type="ChEBI" id="CHEBI:60240"/>
    </ligand>
</feature>
<dbReference type="Pfam" id="PF03949">
    <property type="entry name" value="Malic_M"/>
    <property type="match status" value="1"/>
</dbReference>
<comment type="cofactor">
    <cofactor evidence="7">
        <name>Mg(2+)</name>
        <dbReference type="ChEBI" id="CHEBI:18420"/>
    </cofactor>
    <cofactor evidence="7">
        <name>Mn(2+)</name>
        <dbReference type="ChEBI" id="CHEBI:29035"/>
    </cofactor>
    <text evidence="7">Divalent metal cations. Prefers magnesium or manganese.</text>
</comment>
<evidence type="ECO:0000313" key="10">
    <source>
        <dbReference type="EMBL" id="SMF01445.1"/>
    </source>
</evidence>
<comment type="similarity">
    <text evidence="2">Belongs to the malic enzymes family.</text>
</comment>
<dbReference type="GO" id="GO:0016616">
    <property type="term" value="F:oxidoreductase activity, acting on the CH-OH group of donors, NAD or NADP as acceptor"/>
    <property type="evidence" value="ECO:0007669"/>
    <property type="project" value="InterPro"/>
</dbReference>
<dbReference type="InterPro" id="IPR037062">
    <property type="entry name" value="Malic_N_dom_sf"/>
</dbReference>
<dbReference type="OrthoDB" id="9805787at2"/>
<dbReference type="SUPFAM" id="SSF53223">
    <property type="entry name" value="Aminoacid dehydrogenase-like, N-terminal domain"/>
    <property type="match status" value="1"/>
</dbReference>
<name>A0A1X7CS32_9BACT</name>
<evidence type="ECO:0000256" key="3">
    <source>
        <dbReference type="ARBA" id="ARBA00022723"/>
    </source>
</evidence>
<dbReference type="InterPro" id="IPR036291">
    <property type="entry name" value="NAD(P)-bd_dom_sf"/>
</dbReference>
<dbReference type="STRING" id="1519643.SAMN06295933_1129"/>
<dbReference type="FunFam" id="3.40.50.10380:FF:000003">
    <property type="entry name" value="NADP-dependent malic enzyme"/>
    <property type="match status" value="1"/>
</dbReference>
<evidence type="ECO:0000313" key="11">
    <source>
        <dbReference type="Proteomes" id="UP000192906"/>
    </source>
</evidence>
<protein>
    <submittedName>
        <fullName evidence="10">Malate dehydrogenase (Oxaloacetate-decarboxylating)(NADP+)</fullName>
    </submittedName>
</protein>
<dbReference type="InterPro" id="IPR045213">
    <property type="entry name" value="Malic_NAD-bd_bact_type"/>
</dbReference>
<dbReference type="SUPFAM" id="SSF51735">
    <property type="entry name" value="NAD(P)-binding Rossmann-fold domains"/>
    <property type="match status" value="1"/>
</dbReference>
<keyword evidence="3 7" id="KW-0479">Metal-binding</keyword>
<dbReference type="InterPro" id="IPR051674">
    <property type="entry name" value="Malate_Decarboxylase"/>
</dbReference>
<dbReference type="PANTHER" id="PTHR43237">
    <property type="entry name" value="NADP-DEPENDENT MALIC ENZYME"/>
    <property type="match status" value="1"/>
</dbReference>
<evidence type="ECO:0000256" key="4">
    <source>
        <dbReference type="ARBA" id="ARBA00023002"/>
    </source>
</evidence>
<dbReference type="GO" id="GO:0046872">
    <property type="term" value="F:metal ion binding"/>
    <property type="evidence" value="ECO:0007669"/>
    <property type="project" value="UniProtKB-KW"/>
</dbReference>
<dbReference type="Proteomes" id="UP000192906">
    <property type="component" value="Unassembled WGS sequence"/>
</dbReference>
<keyword evidence="11" id="KW-1185">Reference proteome</keyword>
<evidence type="ECO:0000259" key="8">
    <source>
        <dbReference type="SMART" id="SM00919"/>
    </source>
</evidence>
<dbReference type="FunFam" id="3.40.50.720:FF:000095">
    <property type="entry name" value="NADP-dependent malic enzyme"/>
    <property type="match status" value="1"/>
</dbReference>
<feature type="binding site" evidence="7">
    <location>
        <position position="137"/>
    </location>
    <ligand>
        <name>a divalent metal cation</name>
        <dbReference type="ChEBI" id="CHEBI:60240"/>
    </ligand>
</feature>
<dbReference type="RefSeq" id="WP_085099606.1">
    <property type="nucleotide sequence ID" value="NZ_FWZU01000002.1"/>
</dbReference>
<evidence type="ECO:0000256" key="7">
    <source>
        <dbReference type="PIRSR" id="PIRSR000106-3"/>
    </source>
</evidence>
<feature type="active site" description="Proton acceptor" evidence="5">
    <location>
        <position position="94"/>
    </location>
</feature>
<dbReference type="AlphaFoldDB" id="A0A1X7CS32"/>
<gene>
    <name evidence="10" type="ORF">SAMN06295933_1129</name>
</gene>
<feature type="domain" description="Malic enzyme NAD-binding" evidence="8">
    <location>
        <begin position="163"/>
        <end position="399"/>
    </location>
</feature>
<dbReference type="SMART" id="SM00919">
    <property type="entry name" value="Malic_M"/>
    <property type="match status" value="1"/>
</dbReference>